<dbReference type="AlphaFoldDB" id="A0A0K2UHY1"/>
<name>A0A0K2UHY1_LEPSM</name>
<sequence length="30" mass="3477">MSSMILIFQRLPLPEDLSRLCPETTVFLIL</sequence>
<organism evidence="1">
    <name type="scientific">Lepeophtheirus salmonis</name>
    <name type="common">Salmon louse</name>
    <name type="synonym">Caligus salmonis</name>
    <dbReference type="NCBI Taxonomy" id="72036"/>
    <lineage>
        <taxon>Eukaryota</taxon>
        <taxon>Metazoa</taxon>
        <taxon>Ecdysozoa</taxon>
        <taxon>Arthropoda</taxon>
        <taxon>Crustacea</taxon>
        <taxon>Multicrustacea</taxon>
        <taxon>Hexanauplia</taxon>
        <taxon>Copepoda</taxon>
        <taxon>Siphonostomatoida</taxon>
        <taxon>Caligidae</taxon>
        <taxon>Lepeophtheirus</taxon>
    </lineage>
</organism>
<accession>A0A0K2UHY1</accession>
<proteinExistence type="predicted"/>
<dbReference type="EMBL" id="HACA01020191">
    <property type="protein sequence ID" value="CDW37552.1"/>
    <property type="molecule type" value="Transcribed_RNA"/>
</dbReference>
<protein>
    <submittedName>
        <fullName evidence="1">Uncharacterized protein</fullName>
    </submittedName>
</protein>
<reference evidence="1" key="1">
    <citation type="submission" date="2014-05" db="EMBL/GenBank/DDBJ databases">
        <authorList>
            <person name="Chronopoulou M."/>
        </authorList>
    </citation>
    <scope>NUCLEOTIDE SEQUENCE</scope>
    <source>
        <tissue evidence="1">Whole organism</tissue>
    </source>
</reference>
<evidence type="ECO:0000313" key="1">
    <source>
        <dbReference type="EMBL" id="CDW37552.1"/>
    </source>
</evidence>